<reference evidence="2 3" key="1">
    <citation type="submission" date="2020-02" db="EMBL/GenBank/DDBJ databases">
        <title>Out from the shadows clarifying the taxonomy of the family Cryomorphaceae and related taxa by utilizing the GTDB taxonomic framework.</title>
        <authorList>
            <person name="Bowman J.P."/>
        </authorList>
    </citation>
    <scope>NUCLEOTIDE SEQUENCE [LARGE SCALE GENOMIC DNA]</scope>
    <source>
        <strain evidence="2 3">QSSC 1-22</strain>
    </source>
</reference>
<gene>
    <name evidence="2" type="ORF">G3O08_16255</name>
</gene>
<name>A0A7K3WTN3_9FLAO</name>
<comment type="caution">
    <text evidence="2">The sequence shown here is derived from an EMBL/GenBank/DDBJ whole genome shotgun (WGS) entry which is preliminary data.</text>
</comment>
<evidence type="ECO:0000313" key="2">
    <source>
        <dbReference type="EMBL" id="NEN25053.1"/>
    </source>
</evidence>
<feature type="domain" description="GIY-YIG" evidence="1">
    <location>
        <begin position="1"/>
        <end position="75"/>
    </location>
</feature>
<dbReference type="SUPFAM" id="SSF82771">
    <property type="entry name" value="GIY-YIG endonuclease"/>
    <property type="match status" value="1"/>
</dbReference>
<evidence type="ECO:0000259" key="1">
    <source>
        <dbReference type="PROSITE" id="PS50164"/>
    </source>
</evidence>
<evidence type="ECO:0000313" key="3">
    <source>
        <dbReference type="Proteomes" id="UP000486602"/>
    </source>
</evidence>
<dbReference type="RefSeq" id="WP_163286486.1">
    <property type="nucleotide sequence ID" value="NZ_JAAGVY010000039.1"/>
</dbReference>
<dbReference type="Gene3D" id="3.40.1440.10">
    <property type="entry name" value="GIY-YIG endonuclease"/>
    <property type="match status" value="1"/>
</dbReference>
<dbReference type="PROSITE" id="PS50164">
    <property type="entry name" value="GIY_YIG"/>
    <property type="match status" value="1"/>
</dbReference>
<dbReference type="InterPro" id="IPR035901">
    <property type="entry name" value="GIY-YIG_endonuc_sf"/>
</dbReference>
<dbReference type="AlphaFoldDB" id="A0A7K3WTN3"/>
<keyword evidence="3" id="KW-1185">Reference proteome</keyword>
<protein>
    <submittedName>
        <fullName evidence="2">GIY-YIG nuclease family protein</fullName>
    </submittedName>
</protein>
<dbReference type="EMBL" id="JAAGVY010000039">
    <property type="protein sequence ID" value="NEN25053.1"/>
    <property type="molecule type" value="Genomic_DNA"/>
</dbReference>
<organism evidence="2 3">
    <name type="scientific">Cryomorpha ignava</name>
    <dbReference type="NCBI Taxonomy" id="101383"/>
    <lineage>
        <taxon>Bacteria</taxon>
        <taxon>Pseudomonadati</taxon>
        <taxon>Bacteroidota</taxon>
        <taxon>Flavobacteriia</taxon>
        <taxon>Flavobacteriales</taxon>
        <taxon>Cryomorphaceae</taxon>
        <taxon>Cryomorpha</taxon>
    </lineage>
</organism>
<dbReference type="Pfam" id="PF01541">
    <property type="entry name" value="GIY-YIG"/>
    <property type="match status" value="1"/>
</dbReference>
<dbReference type="InterPro" id="IPR000305">
    <property type="entry name" value="GIY-YIG_endonuc"/>
</dbReference>
<sequence length="116" mass="13622">MVVYILYSNSIQQFYAGSSADFDNRLIRHNAGRSKSTKKGIPWHVVRIIHCKSRSEAVIPEIKIKKRGIQRWLLDNMSEFRENREISYLNLYCILNASRRRGKVVGSNLAKRFHDR</sequence>
<dbReference type="CDD" id="cd10449">
    <property type="entry name" value="GIY-YIG_SLX1_like"/>
    <property type="match status" value="1"/>
</dbReference>
<proteinExistence type="predicted"/>
<accession>A0A7K3WTN3</accession>
<dbReference type="Proteomes" id="UP000486602">
    <property type="component" value="Unassembled WGS sequence"/>
</dbReference>